<dbReference type="EMBL" id="KZ671060">
    <property type="protein sequence ID" value="PPR81959.1"/>
    <property type="molecule type" value="Genomic_DNA"/>
</dbReference>
<proteinExistence type="predicted"/>
<dbReference type="AlphaFoldDB" id="A0A2P5VT02"/>
<sequence length="269" mass="29526">MKRGHTTNAWHENYKGKNPTGTWSSQDRAYKLNLRPPVSRCHQRDLKAKGVPNMTEENGQAKLEPIAMHKPPQEIFDRYRELGHGVVGYISMGTGLTGRKIITPATTAGDRLTPVEAFDCLKWGHSSLARTSQAPRCRWVPEAPAHPSTKLPMVSEAPAPPSHRGSRTSEPPRCRWCPRLPHDQGPRLLMVSEAPAYPRHQGADAARGSCTTDALGCLVVRPRLQHVQAAMCGCSGTIDVLGYQWCLMLRNNQGPKVPEALVPKGEGPG</sequence>
<accession>A0A2P5VT02</accession>
<name>A0A2P5VT02_GOSBA</name>
<feature type="region of interest" description="Disordered" evidence="1">
    <location>
        <begin position="1"/>
        <end position="23"/>
    </location>
</feature>
<evidence type="ECO:0000256" key="1">
    <source>
        <dbReference type="SAM" id="MobiDB-lite"/>
    </source>
</evidence>
<dbReference type="Proteomes" id="UP000239757">
    <property type="component" value="Unassembled WGS sequence"/>
</dbReference>
<reference evidence="2 3" key="1">
    <citation type="submission" date="2015-01" db="EMBL/GenBank/DDBJ databases">
        <title>Genome of allotetraploid Gossypium barbadense reveals genomic plasticity and fiber elongation in cotton evolution.</title>
        <authorList>
            <person name="Chen X."/>
            <person name="Liu X."/>
            <person name="Zhao B."/>
            <person name="Zheng H."/>
            <person name="Hu Y."/>
            <person name="Lu G."/>
            <person name="Yang C."/>
            <person name="Chen J."/>
            <person name="Shan C."/>
            <person name="Zhang L."/>
            <person name="Zhou Y."/>
            <person name="Wang L."/>
            <person name="Guo W."/>
            <person name="Bai Y."/>
            <person name="Ruan J."/>
            <person name="Shangguan X."/>
            <person name="Mao Y."/>
            <person name="Jiang J."/>
            <person name="Zhu Y."/>
            <person name="Lei J."/>
            <person name="Kang H."/>
            <person name="Chen S."/>
            <person name="He X."/>
            <person name="Wang R."/>
            <person name="Wang Y."/>
            <person name="Chen J."/>
            <person name="Wang L."/>
            <person name="Yu S."/>
            <person name="Wang B."/>
            <person name="Wei J."/>
            <person name="Song S."/>
            <person name="Lu X."/>
            <person name="Gao Z."/>
            <person name="Gu W."/>
            <person name="Deng X."/>
            <person name="Ma D."/>
            <person name="Wang S."/>
            <person name="Liang W."/>
            <person name="Fang L."/>
            <person name="Cai C."/>
            <person name="Zhu X."/>
            <person name="Zhou B."/>
            <person name="Zhang Y."/>
            <person name="Chen Z."/>
            <person name="Xu S."/>
            <person name="Zhu R."/>
            <person name="Wang S."/>
            <person name="Zhang T."/>
            <person name="Zhao G."/>
        </authorList>
    </citation>
    <scope>NUCLEOTIDE SEQUENCE [LARGE SCALE GENOMIC DNA]</scope>
    <source>
        <strain evidence="3">cv. Xinhai21</strain>
        <tissue evidence="2">Leaf</tissue>
    </source>
</reference>
<organism evidence="2 3">
    <name type="scientific">Gossypium barbadense</name>
    <name type="common">Sea Island cotton</name>
    <name type="synonym">Hibiscus barbadensis</name>
    <dbReference type="NCBI Taxonomy" id="3634"/>
    <lineage>
        <taxon>Eukaryota</taxon>
        <taxon>Viridiplantae</taxon>
        <taxon>Streptophyta</taxon>
        <taxon>Embryophyta</taxon>
        <taxon>Tracheophyta</taxon>
        <taxon>Spermatophyta</taxon>
        <taxon>Magnoliopsida</taxon>
        <taxon>eudicotyledons</taxon>
        <taxon>Gunneridae</taxon>
        <taxon>Pentapetalae</taxon>
        <taxon>rosids</taxon>
        <taxon>malvids</taxon>
        <taxon>Malvales</taxon>
        <taxon>Malvaceae</taxon>
        <taxon>Malvoideae</taxon>
        <taxon>Gossypium</taxon>
    </lineage>
</organism>
<feature type="compositionally biased region" description="Polar residues" evidence="1">
    <location>
        <begin position="1"/>
        <end position="10"/>
    </location>
</feature>
<protein>
    <submittedName>
        <fullName evidence="2">Uncharacterized protein</fullName>
    </submittedName>
</protein>
<feature type="region of interest" description="Disordered" evidence="1">
    <location>
        <begin position="142"/>
        <end position="175"/>
    </location>
</feature>
<evidence type="ECO:0000313" key="3">
    <source>
        <dbReference type="Proteomes" id="UP000239757"/>
    </source>
</evidence>
<evidence type="ECO:0000313" key="2">
    <source>
        <dbReference type="EMBL" id="PPR81959.1"/>
    </source>
</evidence>
<gene>
    <name evidence="2" type="ORF">GOBAR_AA38748</name>
</gene>